<protein>
    <recommendedName>
        <fullName evidence="1">LPS-assembly protein LptD</fullName>
    </recommendedName>
</protein>
<dbReference type="Pfam" id="PF04453">
    <property type="entry name" value="LptD"/>
    <property type="match status" value="1"/>
</dbReference>
<keyword evidence="1" id="KW-0472">Membrane</keyword>
<feature type="chain" id="PRO_5015794052" description="LPS-assembly protein LptD" evidence="1">
    <location>
        <begin position="21"/>
        <end position="710"/>
    </location>
</feature>
<comment type="subunit">
    <text evidence="1">Component of the lipopolysaccharide transport and assembly complex.</text>
</comment>
<dbReference type="AlphaFoldDB" id="A0A2T5BVL2"/>
<dbReference type="HAMAP" id="MF_01411">
    <property type="entry name" value="LPS_assembly_LptD"/>
    <property type="match status" value="1"/>
</dbReference>
<gene>
    <name evidence="1" type="primary">lptD</name>
    <name evidence="3" type="ORF">C8N32_102140</name>
</gene>
<reference evidence="3 4" key="1">
    <citation type="submission" date="2018-04" db="EMBL/GenBank/DDBJ databases">
        <title>Genomic Encyclopedia of Archaeal and Bacterial Type Strains, Phase II (KMG-II): from individual species to whole genera.</title>
        <authorList>
            <person name="Goeker M."/>
        </authorList>
    </citation>
    <scope>NUCLEOTIDE SEQUENCE [LARGE SCALE GENOMIC DNA]</scope>
    <source>
        <strain evidence="3 4">DSM 18064</strain>
    </source>
</reference>
<dbReference type="InterPro" id="IPR020889">
    <property type="entry name" value="LipoPS_assembly_LptD"/>
</dbReference>
<comment type="similarity">
    <text evidence="1">Belongs to the LptD family.</text>
</comment>
<sequence precursor="true">MARFRIVSLAACAVMMLATAARPQEASPPATLIADRVEVRGNGVLLAEGAVEVLYGDTRLKAARVVYDETANKLTLEGPIAVLRGEDTVILADSAELSPDLQRGLLRSARMVLRQQVQLAAAEIRRVQGRYSRLDKVVASSCQVCADRPTPLWQIRARRVIHDDDERQLYFDHARLEVLGLPVFYLPRLRLPDPTLERATGFLIPRARITNRLGTGVKLPYFIALGDHADITVTPYFSTSQTRTLELRYRHAFRNGEVEINGALSRDSLEGDETRRYVFGYGAFDLPDGFKLDFGVEMVSDPAYLVDYGYSDRDRLKSNLSLTRVRRDEMITGDLVHFHSLRDGEANRTLPNLVADLSWRKRVTPRFGGIATFGLDLHGHRRTSDADPGGLGRDMGRLSALADWRGDWISTSGLILTSQTALRIDHFLIGDDDDAPETLTRVAPFVAAELRWPLSRTGKGGVTHVLEPVAQLVWSREDGDTPPNDDSTFVEFDEGNLFSLGRFSGADRVERGLRANLGLRWTRYDPAGWSSGLTVGRILREDDLGQFGAGSGLEGLNSDWLVAFHLGLHEDLTLTNRALFDSSLDFTRNEFRMDWRTDIVDLSSSLIWIEASAVENRPDDLSEWVTDAAYRINRHWTGKADWRYDFVNDRTTRAGVGLEYRNECVSVDLSLSRRFTTSTNLDPSTDFSMTVSLHGFTARDDRSYNRSCTR</sequence>
<dbReference type="GO" id="GO:0009279">
    <property type="term" value="C:cell outer membrane"/>
    <property type="evidence" value="ECO:0007669"/>
    <property type="project" value="UniProtKB-SubCell"/>
</dbReference>
<name>A0A2T5BVL2_9RHOB</name>
<accession>A0A2T5BVL2</accession>
<dbReference type="PANTHER" id="PTHR30189:SF1">
    <property type="entry name" value="LPS-ASSEMBLY PROTEIN LPTD"/>
    <property type="match status" value="1"/>
</dbReference>
<comment type="caution">
    <text evidence="1">Lacks conserved residue(s) required for the propagation of feature annotation.</text>
</comment>
<feature type="signal peptide" evidence="1">
    <location>
        <begin position="1"/>
        <end position="20"/>
    </location>
</feature>
<feature type="domain" description="LptD C-terminal" evidence="2">
    <location>
        <begin position="274"/>
        <end position="598"/>
    </location>
</feature>
<dbReference type="GO" id="GO:1990351">
    <property type="term" value="C:transporter complex"/>
    <property type="evidence" value="ECO:0007669"/>
    <property type="project" value="TreeGrafter"/>
</dbReference>
<dbReference type="GO" id="GO:0015920">
    <property type="term" value="P:lipopolysaccharide transport"/>
    <property type="evidence" value="ECO:0007669"/>
    <property type="project" value="InterPro"/>
</dbReference>
<dbReference type="InterPro" id="IPR007543">
    <property type="entry name" value="LptD_C"/>
</dbReference>
<evidence type="ECO:0000313" key="3">
    <source>
        <dbReference type="EMBL" id="PTN03614.1"/>
    </source>
</evidence>
<dbReference type="GO" id="GO:0043165">
    <property type="term" value="P:Gram-negative-bacterium-type cell outer membrane assembly"/>
    <property type="evidence" value="ECO:0007669"/>
    <property type="project" value="UniProtKB-UniRule"/>
</dbReference>
<keyword evidence="4" id="KW-1185">Reference proteome</keyword>
<dbReference type="InterPro" id="IPR050218">
    <property type="entry name" value="LptD"/>
</dbReference>
<evidence type="ECO:0000256" key="1">
    <source>
        <dbReference type="HAMAP-Rule" id="MF_01411"/>
    </source>
</evidence>
<evidence type="ECO:0000259" key="2">
    <source>
        <dbReference type="Pfam" id="PF04453"/>
    </source>
</evidence>
<dbReference type="PANTHER" id="PTHR30189">
    <property type="entry name" value="LPS-ASSEMBLY PROTEIN"/>
    <property type="match status" value="1"/>
</dbReference>
<dbReference type="EMBL" id="QAAA01000002">
    <property type="protein sequence ID" value="PTN03614.1"/>
    <property type="molecule type" value="Genomic_DNA"/>
</dbReference>
<organism evidence="3 4">
    <name type="scientific">Rhodovulum imhoffii</name>
    <dbReference type="NCBI Taxonomy" id="365340"/>
    <lineage>
        <taxon>Bacteria</taxon>
        <taxon>Pseudomonadati</taxon>
        <taxon>Pseudomonadota</taxon>
        <taxon>Alphaproteobacteria</taxon>
        <taxon>Rhodobacterales</taxon>
        <taxon>Paracoccaceae</taxon>
        <taxon>Rhodovulum</taxon>
    </lineage>
</organism>
<comment type="caution">
    <text evidence="3">The sequence shown here is derived from an EMBL/GenBank/DDBJ whole genome shotgun (WGS) entry which is preliminary data.</text>
</comment>
<keyword evidence="1" id="KW-0998">Cell outer membrane</keyword>
<dbReference type="Proteomes" id="UP000243859">
    <property type="component" value="Unassembled WGS sequence"/>
</dbReference>
<evidence type="ECO:0000313" key="4">
    <source>
        <dbReference type="Proteomes" id="UP000243859"/>
    </source>
</evidence>
<dbReference type="RefSeq" id="WP_107890894.1">
    <property type="nucleotide sequence ID" value="NZ_NHSI01000018.1"/>
</dbReference>
<comment type="function">
    <text evidence="1">Involved in the assembly of lipopolysaccharide (LPS) at the surface of the outer membrane.</text>
</comment>
<proteinExistence type="inferred from homology"/>
<keyword evidence="1" id="KW-0732">Signal</keyword>
<dbReference type="OrthoDB" id="9760225at2"/>
<comment type="subcellular location">
    <subcellularLocation>
        <location evidence="1">Cell outer membrane</location>
    </subcellularLocation>
</comment>